<dbReference type="VEuPathDB" id="CryptoDB:Vbra_10898"/>
<feature type="compositionally biased region" description="Low complexity" evidence="1">
    <location>
        <begin position="740"/>
        <end position="751"/>
    </location>
</feature>
<dbReference type="Proteomes" id="UP000041254">
    <property type="component" value="Unassembled WGS sequence"/>
</dbReference>
<feature type="compositionally biased region" description="Basic and acidic residues" evidence="1">
    <location>
        <begin position="436"/>
        <end position="449"/>
    </location>
</feature>
<keyword evidence="3" id="KW-1185">Reference proteome</keyword>
<dbReference type="AlphaFoldDB" id="A0A0G4E8L6"/>
<protein>
    <submittedName>
        <fullName evidence="2">Uncharacterized protein</fullName>
    </submittedName>
</protein>
<feature type="region of interest" description="Disordered" evidence="1">
    <location>
        <begin position="414"/>
        <end position="570"/>
    </location>
</feature>
<feature type="compositionally biased region" description="Pro residues" evidence="1">
    <location>
        <begin position="478"/>
        <end position="496"/>
    </location>
</feature>
<accession>A0A0G4E8L6</accession>
<feature type="region of interest" description="Disordered" evidence="1">
    <location>
        <begin position="726"/>
        <end position="751"/>
    </location>
</feature>
<evidence type="ECO:0000313" key="2">
    <source>
        <dbReference type="EMBL" id="CEL92160.1"/>
    </source>
</evidence>
<proteinExistence type="predicted"/>
<name>A0A0G4E8L6_VITBC</name>
<sequence>MRVLVVDAYGLGAEGRSAFKDFLSILHTAFEEPYAKSLTTLSFCLRGRSELLPLLNDPATEFTSHAAQRAFDAFDVVCIAGEANVLPWAPVMHQVGALLRMCLRCDKPTLCVGSALQSLVFIASIGADRIRVFNNRGRGGRIGDLKRIAADKTLLSTLDDQDCFLDFATGDVYRRHLAAKETDTIPPFSPEMAATSRSSAAQMVPSEWYPCRNVGLHYPPAAEEFQSYGHTLRRRSTYRARVRPAVLEGAGGDFEGVTPSEVRSTEVLVNINKRAMSHWSLKGLPVSFVAPCRHTWEVHHTVQPPIEVLGSSKKGPQIIQLGPAFAMHFRTTRRYPETVTIVSSWVKGVVMRTQSGESVAFRASPRLSIPGPLTARPQADKAATAAKVAAAAAGGTEESPLASALASGTALVTPRPGHLTVRTDTVKPVGHPSRQMRAEGGMRDGEGHKTTRTVSKYASKDFVPRVAGLKHRKSRVFRPPPPPSSQPAPHAPPSEQPPTTISTKPPLPFLPPLPLSTMSIPQPPVPVSRPMVIRAQDESDSESERGVAASSSFGGSPRTDDRLAAQPQRTQSMNVMSDTDGERMRLLSFEEAGGGLEGVERLSGDVSERGYYPTITKERARQMLHPEEKWEASPESKAPTVRLTTRRAAEGPVSAGRDVSGMAKGATQSASQRPYTSWLKRQNTLIEKIEKTSIPRGFTRLLPQSTAGDAVSPDQALVGQTMKYAIKRKNQRRGARDKSPSGSPRQRHSSSSSASFYYMVSNFVHQTPSPPPLIHQFRPRDEPQHWIGGPWRHTAYNRGIFNKWDQLPNDTDPPATNYTTLFSAR</sequence>
<reference evidence="2 3" key="1">
    <citation type="submission" date="2014-11" db="EMBL/GenBank/DDBJ databases">
        <authorList>
            <person name="Zhu J."/>
            <person name="Qi W."/>
            <person name="Song R."/>
        </authorList>
    </citation>
    <scope>NUCLEOTIDE SEQUENCE [LARGE SCALE GENOMIC DNA]</scope>
</reference>
<gene>
    <name evidence="2" type="ORF">Vbra_10898</name>
</gene>
<organism evidence="2 3">
    <name type="scientific">Vitrella brassicaformis (strain CCMP3155)</name>
    <dbReference type="NCBI Taxonomy" id="1169540"/>
    <lineage>
        <taxon>Eukaryota</taxon>
        <taxon>Sar</taxon>
        <taxon>Alveolata</taxon>
        <taxon>Colpodellida</taxon>
        <taxon>Vitrellaceae</taxon>
        <taxon>Vitrella</taxon>
    </lineage>
</organism>
<feature type="compositionally biased region" description="Pro residues" evidence="1">
    <location>
        <begin position="505"/>
        <end position="514"/>
    </location>
</feature>
<evidence type="ECO:0000256" key="1">
    <source>
        <dbReference type="SAM" id="MobiDB-lite"/>
    </source>
</evidence>
<evidence type="ECO:0000313" key="3">
    <source>
        <dbReference type="Proteomes" id="UP000041254"/>
    </source>
</evidence>
<dbReference type="OrthoDB" id="289273at2759"/>
<dbReference type="InParanoid" id="A0A0G4E8L6"/>
<dbReference type="EMBL" id="CDMY01000055">
    <property type="protein sequence ID" value="CEL92160.1"/>
    <property type="molecule type" value="Genomic_DNA"/>
</dbReference>